<keyword evidence="3" id="KW-1185">Reference proteome</keyword>
<dbReference type="PROSITE" id="PS51186">
    <property type="entry name" value="GNAT"/>
    <property type="match status" value="1"/>
</dbReference>
<dbReference type="InterPro" id="IPR000182">
    <property type="entry name" value="GNAT_dom"/>
</dbReference>
<dbReference type="EMBL" id="KN880774">
    <property type="protein sequence ID" value="KIY62529.1"/>
    <property type="molecule type" value="Genomic_DNA"/>
</dbReference>
<feature type="domain" description="N-acetyltransferase" evidence="1">
    <location>
        <begin position="26"/>
        <end position="192"/>
    </location>
</feature>
<organism evidence="2 3">
    <name type="scientific">Cylindrobasidium torrendii FP15055 ss-10</name>
    <dbReference type="NCBI Taxonomy" id="1314674"/>
    <lineage>
        <taxon>Eukaryota</taxon>
        <taxon>Fungi</taxon>
        <taxon>Dikarya</taxon>
        <taxon>Basidiomycota</taxon>
        <taxon>Agaricomycotina</taxon>
        <taxon>Agaricomycetes</taxon>
        <taxon>Agaricomycetidae</taxon>
        <taxon>Agaricales</taxon>
        <taxon>Marasmiineae</taxon>
        <taxon>Physalacriaceae</taxon>
        <taxon>Cylindrobasidium</taxon>
    </lineage>
</organism>
<reference evidence="2 3" key="1">
    <citation type="journal article" date="2015" name="Fungal Genet. Biol.">
        <title>Evolution of novel wood decay mechanisms in Agaricales revealed by the genome sequences of Fistulina hepatica and Cylindrobasidium torrendii.</title>
        <authorList>
            <person name="Floudas D."/>
            <person name="Held B.W."/>
            <person name="Riley R."/>
            <person name="Nagy L.G."/>
            <person name="Koehler G."/>
            <person name="Ransdell A.S."/>
            <person name="Younus H."/>
            <person name="Chow J."/>
            <person name="Chiniquy J."/>
            <person name="Lipzen A."/>
            <person name="Tritt A."/>
            <person name="Sun H."/>
            <person name="Haridas S."/>
            <person name="LaButti K."/>
            <person name="Ohm R.A."/>
            <person name="Kues U."/>
            <person name="Blanchette R.A."/>
            <person name="Grigoriev I.V."/>
            <person name="Minto R.E."/>
            <person name="Hibbett D.S."/>
        </authorList>
    </citation>
    <scope>NUCLEOTIDE SEQUENCE [LARGE SCALE GENOMIC DNA]</scope>
    <source>
        <strain evidence="2 3">FP15055 ss-10</strain>
    </source>
</reference>
<dbReference type="PANTHER" id="PTHR43792">
    <property type="entry name" value="GNAT FAMILY, PUTATIVE (AFU_ORTHOLOGUE AFUA_3G00765)-RELATED-RELATED"/>
    <property type="match status" value="1"/>
</dbReference>
<dbReference type="InterPro" id="IPR016181">
    <property type="entry name" value="Acyl_CoA_acyltransferase"/>
</dbReference>
<dbReference type="InterPro" id="IPR051531">
    <property type="entry name" value="N-acetyltransferase"/>
</dbReference>
<keyword evidence="2" id="KW-0808">Transferase</keyword>
<protein>
    <submittedName>
        <fullName evidence="2">Acyl-CoA N-acyltransferase</fullName>
    </submittedName>
</protein>
<proteinExistence type="predicted"/>
<accession>A0A0D7AXD8</accession>
<dbReference type="OrthoDB" id="630895at2759"/>
<evidence type="ECO:0000313" key="3">
    <source>
        <dbReference type="Proteomes" id="UP000054007"/>
    </source>
</evidence>
<dbReference type="Gene3D" id="3.40.630.30">
    <property type="match status" value="1"/>
</dbReference>
<dbReference type="Proteomes" id="UP000054007">
    <property type="component" value="Unassembled WGS sequence"/>
</dbReference>
<dbReference type="AlphaFoldDB" id="A0A0D7AXD8"/>
<evidence type="ECO:0000313" key="2">
    <source>
        <dbReference type="EMBL" id="KIY62529.1"/>
    </source>
</evidence>
<name>A0A0D7AXD8_9AGAR</name>
<dbReference type="SUPFAM" id="SSF55729">
    <property type="entry name" value="Acyl-CoA N-acyltransferases (Nat)"/>
    <property type="match status" value="1"/>
</dbReference>
<dbReference type="Pfam" id="PF13302">
    <property type="entry name" value="Acetyltransf_3"/>
    <property type="match status" value="1"/>
</dbReference>
<dbReference type="CDD" id="cd04301">
    <property type="entry name" value="NAT_SF"/>
    <property type="match status" value="1"/>
</dbReference>
<dbReference type="PANTHER" id="PTHR43792:SF16">
    <property type="entry name" value="N-ACETYLTRANSFERASE DOMAIN-CONTAINING PROTEIN"/>
    <property type="match status" value="1"/>
</dbReference>
<dbReference type="GO" id="GO:0016747">
    <property type="term" value="F:acyltransferase activity, transferring groups other than amino-acyl groups"/>
    <property type="evidence" value="ECO:0007669"/>
    <property type="project" value="InterPro"/>
</dbReference>
<sequence>MPTSTPRASWKADPNFRIDTPRLFLSHYSPDSTEDLEFVVRTLSSSGGNPLLFPGNGHIIPGASAIEEVEFLMRQRNDVQAAKFGYPGWFCITLKETGERIGICSLTIARPCPEELWWPAPDVGFTLLPGWRGKGYATEAAKAVMKYALEEHNVQEVIGLCEPDNAASCKALARLGFVQWGKGKIRMLKDFEMLVWGPPGRTSLEGFVGDDKVEITG</sequence>
<keyword evidence="2" id="KW-0012">Acyltransferase</keyword>
<gene>
    <name evidence="2" type="ORF">CYLTODRAFT_426850</name>
</gene>
<evidence type="ECO:0000259" key="1">
    <source>
        <dbReference type="PROSITE" id="PS51186"/>
    </source>
</evidence>